<gene>
    <name evidence="1" type="ORF">B0I26_11279</name>
</gene>
<accession>A0A327YA26</accession>
<dbReference type="RefSeq" id="WP_111645888.1">
    <property type="nucleotide sequence ID" value="NZ_QLMH01000012.1"/>
</dbReference>
<protein>
    <submittedName>
        <fullName evidence="1">Uncharacterized protein</fullName>
    </submittedName>
</protein>
<dbReference type="EMBL" id="QLMH01000012">
    <property type="protein sequence ID" value="RAK17357.1"/>
    <property type="molecule type" value="Genomic_DNA"/>
</dbReference>
<sequence>MIVENGMVFIPDVQMKWYLRKYVSKLKSMDDSCDHSIFDKLFYLSDREAIISKRSIAEYERIVQKLGEVVQGERCKSYLNTALFYDLQILKYRSNR</sequence>
<proteinExistence type="predicted"/>
<comment type="caution">
    <text evidence="1">The sequence shown here is derived from an EMBL/GenBank/DDBJ whole genome shotgun (WGS) entry which is preliminary data.</text>
</comment>
<reference evidence="1 2" key="1">
    <citation type="submission" date="2018-06" db="EMBL/GenBank/DDBJ databases">
        <title>Genomic Encyclopedia of Type Strains, Phase III (KMG-III): the genomes of soil and plant-associated and newly described type strains.</title>
        <authorList>
            <person name="Whitman W."/>
        </authorList>
    </citation>
    <scope>NUCLEOTIDE SEQUENCE [LARGE SCALE GENOMIC DNA]</scope>
    <source>
        <strain evidence="1 2">CGMCC 1.8979</strain>
    </source>
</reference>
<dbReference type="AlphaFoldDB" id="A0A327YA26"/>
<name>A0A327YA26_9BACL</name>
<keyword evidence="2" id="KW-1185">Reference proteome</keyword>
<organism evidence="1 2">
    <name type="scientific">Paranoxybacillus vitaminiphilus</name>
    <dbReference type="NCBI Taxonomy" id="581036"/>
    <lineage>
        <taxon>Bacteria</taxon>
        <taxon>Bacillati</taxon>
        <taxon>Bacillota</taxon>
        <taxon>Bacilli</taxon>
        <taxon>Bacillales</taxon>
        <taxon>Anoxybacillaceae</taxon>
        <taxon>Paranoxybacillus</taxon>
    </lineage>
</organism>
<evidence type="ECO:0000313" key="1">
    <source>
        <dbReference type="EMBL" id="RAK17357.1"/>
    </source>
</evidence>
<evidence type="ECO:0000313" key="2">
    <source>
        <dbReference type="Proteomes" id="UP000248555"/>
    </source>
</evidence>
<dbReference type="Proteomes" id="UP000248555">
    <property type="component" value="Unassembled WGS sequence"/>
</dbReference>